<comment type="similarity">
    <text evidence="1 8">Belongs to the RNase PH family.</text>
</comment>
<evidence type="ECO:0000259" key="10">
    <source>
        <dbReference type="Pfam" id="PF03725"/>
    </source>
</evidence>
<dbReference type="GO" id="GO:0000175">
    <property type="term" value="F:3'-5'-RNA exonuclease activity"/>
    <property type="evidence" value="ECO:0007669"/>
    <property type="project" value="UniProtKB-UniRule"/>
</dbReference>
<gene>
    <name evidence="8 11" type="primary">rph</name>
    <name evidence="11" type="ORF">ERS852470_00892</name>
</gene>
<dbReference type="InterPro" id="IPR027408">
    <property type="entry name" value="PNPase/RNase_PH_dom_sf"/>
</dbReference>
<evidence type="ECO:0000256" key="2">
    <source>
        <dbReference type="ARBA" id="ARBA00022552"/>
    </source>
</evidence>
<evidence type="ECO:0000256" key="6">
    <source>
        <dbReference type="ARBA" id="ARBA00022695"/>
    </source>
</evidence>
<dbReference type="GO" id="GO:0009022">
    <property type="term" value="F:tRNA nucleotidyltransferase activity"/>
    <property type="evidence" value="ECO:0007669"/>
    <property type="project" value="UniProtKB-UniRule"/>
</dbReference>
<feature type="binding site" evidence="8">
    <location>
        <begin position="124"/>
        <end position="126"/>
    </location>
    <ligand>
        <name>phosphate</name>
        <dbReference type="ChEBI" id="CHEBI:43474"/>
        <note>substrate</note>
    </ligand>
</feature>
<sequence length="249" mass="27689">MRSGARRNDQVRNAKITRNYIKHAEGSVLIEVGDTKVICTASIEEKVPPFLKGSGEGWITAEYNMLPRSTATRKPRDISRLKIDGRTMEIQRLIGRALRSVVDLKALGEKTIWIDCDVIQADGGTRTTSICGAFVALVDAMNKLHKQKPFKVYPIRKFLCATSVGIVGEEKLLDLCYEEDSIARVDMNVIGTDDGEFVEIQGTGEEAPFNRAELNELLDLAEKGIKQMIQLQKDCLKMDSLWIGTGEGK</sequence>
<dbReference type="PANTHER" id="PTHR11953:SF0">
    <property type="entry name" value="EXOSOME COMPLEX COMPONENT RRP41"/>
    <property type="match status" value="1"/>
</dbReference>
<dbReference type="CDD" id="cd11362">
    <property type="entry name" value="RNase_PH_bact"/>
    <property type="match status" value="1"/>
</dbReference>
<comment type="catalytic activity">
    <reaction evidence="8">
        <text>tRNA(n+1) + phosphate = tRNA(n) + a ribonucleoside 5'-diphosphate</text>
        <dbReference type="Rhea" id="RHEA:10628"/>
        <dbReference type="Rhea" id="RHEA-COMP:17343"/>
        <dbReference type="Rhea" id="RHEA-COMP:17344"/>
        <dbReference type="ChEBI" id="CHEBI:43474"/>
        <dbReference type="ChEBI" id="CHEBI:57930"/>
        <dbReference type="ChEBI" id="CHEBI:173114"/>
        <dbReference type="EC" id="2.7.7.56"/>
    </reaction>
</comment>
<dbReference type="InterPro" id="IPR018336">
    <property type="entry name" value="RNase_PH_CS"/>
</dbReference>
<dbReference type="InterPro" id="IPR050080">
    <property type="entry name" value="RNase_PH"/>
</dbReference>
<dbReference type="InterPro" id="IPR001247">
    <property type="entry name" value="ExoRNase_PH_dom1"/>
</dbReference>
<evidence type="ECO:0000256" key="3">
    <source>
        <dbReference type="ARBA" id="ARBA00022555"/>
    </source>
</evidence>
<dbReference type="InterPro" id="IPR015847">
    <property type="entry name" value="ExoRNase_PH_dom2"/>
</dbReference>
<dbReference type="FunFam" id="3.30.230.70:FF:000003">
    <property type="entry name" value="Ribonuclease PH"/>
    <property type="match status" value="1"/>
</dbReference>
<dbReference type="InterPro" id="IPR020568">
    <property type="entry name" value="Ribosomal_Su5_D2-typ_SF"/>
</dbReference>
<dbReference type="STRING" id="84024.ERS852471_02204"/>
<dbReference type="EMBL" id="CYZV01000007">
    <property type="protein sequence ID" value="CUN86093.1"/>
    <property type="molecule type" value="Genomic_DNA"/>
</dbReference>
<organism evidence="11 12">
    <name type="scientific">Clostridium disporicum</name>
    <dbReference type="NCBI Taxonomy" id="84024"/>
    <lineage>
        <taxon>Bacteria</taxon>
        <taxon>Bacillati</taxon>
        <taxon>Bacillota</taxon>
        <taxon>Clostridia</taxon>
        <taxon>Eubacteriales</taxon>
        <taxon>Clostridiaceae</taxon>
        <taxon>Clostridium</taxon>
    </lineage>
</organism>
<feature type="binding site" evidence="8">
    <location>
        <position position="86"/>
    </location>
    <ligand>
        <name>phosphate</name>
        <dbReference type="ChEBI" id="CHEBI:43474"/>
        <note>substrate</note>
    </ligand>
</feature>
<evidence type="ECO:0000313" key="12">
    <source>
        <dbReference type="Proteomes" id="UP000095558"/>
    </source>
</evidence>
<dbReference type="NCBIfam" id="TIGR01966">
    <property type="entry name" value="RNasePH"/>
    <property type="match status" value="1"/>
</dbReference>
<dbReference type="GO" id="GO:0008033">
    <property type="term" value="P:tRNA processing"/>
    <property type="evidence" value="ECO:0007669"/>
    <property type="project" value="UniProtKB-UniRule"/>
</dbReference>
<dbReference type="AlphaFoldDB" id="A0A174AD05"/>
<comment type="subunit">
    <text evidence="8">Homohexameric ring arranged as a trimer of dimers.</text>
</comment>
<dbReference type="SUPFAM" id="SSF55666">
    <property type="entry name" value="Ribonuclease PH domain 2-like"/>
    <property type="match status" value="1"/>
</dbReference>
<evidence type="ECO:0000259" key="9">
    <source>
        <dbReference type="Pfam" id="PF01138"/>
    </source>
</evidence>
<evidence type="ECO:0000313" key="11">
    <source>
        <dbReference type="EMBL" id="CUN86093.1"/>
    </source>
</evidence>
<dbReference type="InterPro" id="IPR036345">
    <property type="entry name" value="ExoRNase_PH_dom2_sf"/>
</dbReference>
<evidence type="ECO:0000256" key="5">
    <source>
        <dbReference type="ARBA" id="ARBA00022694"/>
    </source>
</evidence>
<dbReference type="SUPFAM" id="SSF54211">
    <property type="entry name" value="Ribosomal protein S5 domain 2-like"/>
    <property type="match status" value="1"/>
</dbReference>
<comment type="function">
    <text evidence="8">Phosphorolytic 3'-5' exoribonuclease that plays an important role in tRNA 3'-end maturation. Removes nucleotide residues following the 3'-CCA terminus of tRNAs; can also add nucleotides to the ends of RNA molecules by using nucleoside diphosphates as substrates, but this may not be physiologically important. Probably plays a role in initiation of 16S rRNA degradation (leading to ribosome degradation) during starvation.</text>
</comment>
<dbReference type="InterPro" id="IPR002381">
    <property type="entry name" value="RNase_PH_bac-type"/>
</dbReference>
<keyword evidence="4 8" id="KW-0808">Transferase</keyword>
<dbReference type="Pfam" id="PF03725">
    <property type="entry name" value="RNase_PH_C"/>
    <property type="match status" value="1"/>
</dbReference>
<keyword evidence="5 8" id="KW-0819">tRNA processing</keyword>
<dbReference type="Gene3D" id="3.30.230.70">
    <property type="entry name" value="GHMP Kinase, N-terminal domain"/>
    <property type="match status" value="1"/>
</dbReference>
<name>A0A174AD05_9CLOT</name>
<dbReference type="Proteomes" id="UP000095558">
    <property type="component" value="Unassembled WGS sequence"/>
</dbReference>
<evidence type="ECO:0000256" key="7">
    <source>
        <dbReference type="ARBA" id="ARBA00022884"/>
    </source>
</evidence>
<reference evidence="11 12" key="1">
    <citation type="submission" date="2015-09" db="EMBL/GenBank/DDBJ databases">
        <authorList>
            <consortium name="Pathogen Informatics"/>
        </authorList>
    </citation>
    <scope>NUCLEOTIDE SEQUENCE [LARGE SCALE GENOMIC DNA]</scope>
    <source>
        <strain evidence="11 12">2789STDY5834855</strain>
    </source>
</reference>
<keyword evidence="2 8" id="KW-0698">rRNA processing</keyword>
<proteinExistence type="inferred from homology"/>
<dbReference type="EC" id="2.7.7.56" evidence="8"/>
<evidence type="ECO:0000256" key="1">
    <source>
        <dbReference type="ARBA" id="ARBA00006678"/>
    </source>
</evidence>
<keyword evidence="6 8" id="KW-0548">Nucleotidyltransferase</keyword>
<dbReference type="PANTHER" id="PTHR11953">
    <property type="entry name" value="EXOSOME COMPLEX COMPONENT"/>
    <property type="match status" value="1"/>
</dbReference>
<feature type="domain" description="Exoribonuclease phosphorolytic" evidence="9">
    <location>
        <begin position="10"/>
        <end position="140"/>
    </location>
</feature>
<dbReference type="GO" id="GO:0000049">
    <property type="term" value="F:tRNA binding"/>
    <property type="evidence" value="ECO:0007669"/>
    <property type="project" value="UniProtKB-UniRule"/>
</dbReference>
<feature type="domain" description="Exoribonuclease phosphorolytic" evidence="10">
    <location>
        <begin position="159"/>
        <end position="224"/>
    </location>
</feature>
<dbReference type="OrthoDB" id="9807456at2"/>
<dbReference type="PROSITE" id="PS01277">
    <property type="entry name" value="RIBONUCLEASE_PH"/>
    <property type="match status" value="1"/>
</dbReference>
<dbReference type="GO" id="GO:0016075">
    <property type="term" value="P:rRNA catabolic process"/>
    <property type="evidence" value="ECO:0007669"/>
    <property type="project" value="UniProtKB-UniRule"/>
</dbReference>
<dbReference type="GO" id="GO:0031125">
    <property type="term" value="P:rRNA 3'-end processing"/>
    <property type="evidence" value="ECO:0007669"/>
    <property type="project" value="UniProtKB-ARBA"/>
</dbReference>
<dbReference type="Pfam" id="PF01138">
    <property type="entry name" value="RNase_PH"/>
    <property type="match status" value="1"/>
</dbReference>
<protein>
    <recommendedName>
        <fullName evidence="8">Ribonuclease PH</fullName>
        <shortName evidence="8">RNase PH</shortName>
        <ecNumber evidence="8">2.7.7.56</ecNumber>
    </recommendedName>
    <alternativeName>
        <fullName evidence="8">tRNA nucleotidyltransferase</fullName>
    </alternativeName>
</protein>
<evidence type="ECO:0000256" key="4">
    <source>
        <dbReference type="ARBA" id="ARBA00022679"/>
    </source>
</evidence>
<keyword evidence="7" id="KW-0694">RNA-binding</keyword>
<evidence type="ECO:0000256" key="8">
    <source>
        <dbReference type="HAMAP-Rule" id="MF_00564"/>
    </source>
</evidence>
<accession>A0A174AD05</accession>
<dbReference type="RefSeq" id="WP_055275630.1">
    <property type="nucleotide sequence ID" value="NZ_CYZV01000007.1"/>
</dbReference>
<keyword evidence="3 8" id="KW-0820">tRNA-binding</keyword>
<dbReference type="HAMAP" id="MF_00564">
    <property type="entry name" value="RNase_PH"/>
    <property type="match status" value="1"/>
</dbReference>